<dbReference type="Proteomes" id="UP001209878">
    <property type="component" value="Unassembled WGS sequence"/>
</dbReference>
<evidence type="ECO:0000313" key="4">
    <source>
        <dbReference type="EMBL" id="KAK2192400.1"/>
    </source>
</evidence>
<evidence type="ECO:0000256" key="1">
    <source>
        <dbReference type="SAM" id="Coils"/>
    </source>
</evidence>
<keyword evidence="5" id="KW-1185">Reference proteome</keyword>
<dbReference type="AlphaFoldDB" id="A0AAD9UKA7"/>
<sequence length="873" mass="101559">MESQETASLDRDFDEMLVNMKPYVLRLPHKSERQRCALWIKKFCEPQSSGLTGRKNRNQYAQILLHMLKKGSLEGPFTVRPEVGALPTLPAYMLVYFDDSNPGLFRDTKESRVPDWVSGQLMMDFTGVSSIASEPPGLLAPGLADSRDRFGSVMAGSPPHTRNPSFAARTGSASPINTFGFLSQHKPAPFCLDPLPKPPPPLFPVSQENDTTSDDFTRHGRNSPKKSDMDLDWHNPFTSLTLGTTTGSLFRDEPLVSKSQERELEMRVKMIQAKFQEEKLKLQQKHDGNVQKILDRKNSEIEELKSHYRSKAKENEEVIAKLERKVSQLQKEWASVRDTKDTQLGQLKRLSEDTVRTQQEEADQRIQKLTAAFEDEKFELQKSHTKAIQELLEDTNSRLHKMESEYQQQIETTSAVIRDLEARVQQLSGEAQTLNVERNVLARDKMEAEGRIERLESDLVCRQNRYSDLETEIRSIKSDTDLEIRSLKNKHDAHLSFMNEEHARASAKAADTVADLQAQVTQLKTLLEEAELERHRQIRELEHLQLQDKQHVEHLHENKVKNLQQELDQATQDAQMKIRKLEQLIREKDDEVARLAASNRDQGKLAEQSLANFKRQVELNSSRMYDDMKKQMEKVESDLNRSKQLREKQTRELQKQLEEQRLNYEKKVVELRSSSEHELTQALHDAHAQKEQELDAARESLRNDLADVEQHYREKQHQDAKTRQRLEEEVRSLRDELLHSNQLRKQQLLELGQLREDEKQRMLRDHDEQLSQMRSYLDEQKLEMEKAHAVEVEDILEKTNVRLREIEKEFQTRNTKATENVNDLQETNERLKEELQRHVDQASLKLSQTTKKFDDDKRKLKQQLTSSTMVSET</sequence>
<feature type="region of interest" description="Disordered" evidence="2">
    <location>
        <begin position="675"/>
        <end position="695"/>
    </location>
</feature>
<evidence type="ECO:0000256" key="2">
    <source>
        <dbReference type="SAM" id="MobiDB-lite"/>
    </source>
</evidence>
<comment type="caution">
    <text evidence="4">The sequence shown here is derived from an EMBL/GenBank/DDBJ whole genome shotgun (WGS) entry which is preliminary data.</text>
</comment>
<proteinExistence type="predicted"/>
<feature type="coiled-coil region" evidence="1">
    <location>
        <begin position="513"/>
        <end position="601"/>
    </location>
</feature>
<feature type="domain" description="DUF4485" evidence="3">
    <location>
        <begin position="9"/>
        <end position="91"/>
    </location>
</feature>
<reference evidence="4" key="1">
    <citation type="journal article" date="2023" name="Mol. Biol. Evol.">
        <title>Third-Generation Sequencing Reveals the Adaptive Role of the Epigenome in Three Deep-Sea Polychaetes.</title>
        <authorList>
            <person name="Perez M."/>
            <person name="Aroh O."/>
            <person name="Sun Y."/>
            <person name="Lan Y."/>
            <person name="Juniper S.K."/>
            <person name="Young C.R."/>
            <person name="Angers B."/>
            <person name="Qian P.Y."/>
        </authorList>
    </citation>
    <scope>NUCLEOTIDE SEQUENCE</scope>
    <source>
        <strain evidence="4">R07B-5</strain>
    </source>
</reference>
<evidence type="ECO:0000259" key="3">
    <source>
        <dbReference type="Pfam" id="PF14846"/>
    </source>
</evidence>
<feature type="region of interest" description="Disordered" evidence="2">
    <location>
        <begin position="196"/>
        <end position="230"/>
    </location>
</feature>
<keyword evidence="1" id="KW-0175">Coiled coil</keyword>
<feature type="region of interest" description="Disordered" evidence="2">
    <location>
        <begin position="842"/>
        <end position="873"/>
    </location>
</feature>
<accession>A0AAD9UKA7</accession>
<feature type="coiled-coil region" evidence="1">
    <location>
        <begin position="294"/>
        <end position="339"/>
    </location>
</feature>
<feature type="compositionally biased region" description="Polar residues" evidence="2">
    <location>
        <begin position="862"/>
        <end position="873"/>
    </location>
</feature>
<protein>
    <recommendedName>
        <fullName evidence="3">DUF4485 domain-containing protein</fullName>
    </recommendedName>
</protein>
<dbReference type="Pfam" id="PF14846">
    <property type="entry name" value="DUF4485"/>
    <property type="match status" value="1"/>
</dbReference>
<evidence type="ECO:0000313" key="5">
    <source>
        <dbReference type="Proteomes" id="UP001209878"/>
    </source>
</evidence>
<organism evidence="4 5">
    <name type="scientific">Ridgeia piscesae</name>
    <name type="common">Tubeworm</name>
    <dbReference type="NCBI Taxonomy" id="27915"/>
    <lineage>
        <taxon>Eukaryota</taxon>
        <taxon>Metazoa</taxon>
        <taxon>Spiralia</taxon>
        <taxon>Lophotrochozoa</taxon>
        <taxon>Annelida</taxon>
        <taxon>Polychaeta</taxon>
        <taxon>Sedentaria</taxon>
        <taxon>Canalipalpata</taxon>
        <taxon>Sabellida</taxon>
        <taxon>Siboglinidae</taxon>
        <taxon>Ridgeia</taxon>
    </lineage>
</organism>
<dbReference type="PANTHER" id="PTHR18871">
    <property type="entry name" value="CENTROSOMAL PROTEIN OF 112 KDA"/>
    <property type="match status" value="1"/>
</dbReference>
<dbReference type="InterPro" id="IPR027831">
    <property type="entry name" value="DUF4485"/>
</dbReference>
<dbReference type="InterPro" id="IPR055310">
    <property type="entry name" value="CEP112"/>
</dbReference>
<gene>
    <name evidence="4" type="ORF">NP493_30g03002</name>
</gene>
<name>A0AAD9UKA7_RIDPI</name>
<dbReference type="EMBL" id="JAODUO010000031">
    <property type="protein sequence ID" value="KAK2192400.1"/>
    <property type="molecule type" value="Genomic_DNA"/>
</dbReference>
<feature type="coiled-coil region" evidence="1">
    <location>
        <begin position="385"/>
        <end position="472"/>
    </location>
</feature>
<dbReference type="PANTHER" id="PTHR18871:SF2">
    <property type="entry name" value="CENTROSOMAL PROTEIN OF 112 KDA"/>
    <property type="match status" value="1"/>
</dbReference>